<organism evidence="11">
    <name type="scientific">Chromera velia CCMP2878</name>
    <dbReference type="NCBI Taxonomy" id="1169474"/>
    <lineage>
        <taxon>Eukaryota</taxon>
        <taxon>Sar</taxon>
        <taxon>Alveolata</taxon>
        <taxon>Colpodellida</taxon>
        <taxon>Chromeraceae</taxon>
        <taxon>Chromera</taxon>
    </lineage>
</organism>
<keyword evidence="4" id="KW-0720">Serine protease</keyword>
<dbReference type="InterPro" id="IPR002470">
    <property type="entry name" value="Peptidase_S9A"/>
</dbReference>
<proteinExistence type="inferred from homology"/>
<dbReference type="EMBL" id="CDMZ01005023">
    <property type="protein sequence ID" value="CEM51692.1"/>
    <property type="molecule type" value="Genomic_DNA"/>
</dbReference>
<keyword evidence="3" id="KW-0378">Hydrolase</keyword>
<feature type="domain" description="Peptidase S9 prolyl oligopeptidase catalytic" evidence="9">
    <location>
        <begin position="535"/>
        <end position="752"/>
    </location>
</feature>
<name>A0A0G4I444_9ALVE</name>
<dbReference type="InterPro" id="IPR023302">
    <property type="entry name" value="Pept_S9A_N"/>
</dbReference>
<dbReference type="GO" id="GO:0006508">
    <property type="term" value="P:proteolysis"/>
    <property type="evidence" value="ECO:0007669"/>
    <property type="project" value="UniProtKB-KW"/>
</dbReference>
<evidence type="ECO:0000256" key="1">
    <source>
        <dbReference type="ARBA" id="ARBA00005228"/>
    </source>
</evidence>
<dbReference type="Gene3D" id="2.130.10.120">
    <property type="entry name" value="Prolyl oligopeptidase, N-terminal domain"/>
    <property type="match status" value="1"/>
</dbReference>
<evidence type="ECO:0000259" key="9">
    <source>
        <dbReference type="Pfam" id="PF00326"/>
    </source>
</evidence>
<dbReference type="PANTHER" id="PTHR11757">
    <property type="entry name" value="PROTEASE FAMILY S9A OLIGOPEPTIDASE"/>
    <property type="match status" value="1"/>
</dbReference>
<dbReference type="InterPro" id="IPR051543">
    <property type="entry name" value="Serine_Peptidase_S9A"/>
</dbReference>
<evidence type="ECO:0000256" key="7">
    <source>
        <dbReference type="ARBA" id="ARBA00045448"/>
    </source>
</evidence>
<evidence type="ECO:0000256" key="4">
    <source>
        <dbReference type="ARBA" id="ARBA00022825"/>
    </source>
</evidence>
<dbReference type="PhylomeDB" id="A0A0G4I444"/>
<sequence>MDRKTAAFGLLSASVGAAAAAGTLSLLVPRSGAACRNSSATKKVQNVLFGKVEGEDRGPNPMDPPVVRSDPFFWMRDDTRKDKKVMSYIEKENKKTDAHMAPLKGVEESIYKEMISHMLETESKLPCPRGQGLFYYTRTEQGKSYPFYCRKKRPGVETAPIEGEEMLLDVNVLAKGRDYTDVRVVEPSPDHSLIAVSADFTGYETYEIFFRAAGTEEEKGEVLKEVDSTVVWGADTSVVFYLTFDEEHRPWKVWMHVMGTPQSEDVLLYTEEDKRFWVGIEKSNSGRFLFIGSGSAVQDEYWVVDLKDAKEAEGHRKAAQGVKCIQTRLPDLRYTVEHWGDSFFIVTNKDDSKNGKIVQTPIAKTEVTNWKDLFPYDKDIQYKELLPFKNTIAVSGREGGFSQVWILDPKTKKIQKIPMKEEAHMAWISANFLFETDVLRFGYSSLTTPSSLFDYDMKKSTAQLMWQQTVPNYKSEDYAADRLTAPSHDGTQIPVSLVYSKKAYPNGPFKASKESSSPLPTMLYGYGSYGVSIDPSFDYHRIPLLNRGIVYAIAHIRGGGEMGRPWYEDEGKFLTKKNTFLDFVAAAERLTGPEGVTSPERLGITGRSAGGLLVGASLNLRPDLFGVAIADVPFVDVMNSMCDPSIPLTVGEWEEWGNPNEKKFFYYMLEYSPYDNVRHDSYPAMLVTAGLNDPRVAYWEPCKWVAKLRETKTDDNPLLLKVDLSSGHFSASDRYKNMRERAFEYAFVVDRLKCCDLLSCHRKLAEIYGFRTVEGHVVDIWSQVEGLQRMVGTPSNWSARSRFCQSAQYVAGRVSWAVERVVNRHKRMKGIREMGGAEGRRAAVTRELREAFRDFTFLWEGAGVSMPGKDICEDLKRNLAMGQVDRSAGDIFFVCPRVFGEGVKKFFVSSLDYEMLSERQVRDLTERLIDCSHPGFLGSVTGKVSPGEGKKHRFGVGIVWLKWKTFRKGYPASLALLKWRPLVSYAQHAWKRAFGMGCRMLNGLIAAMRPHGTLFSPFPFIEAVAKMNDGSSRVECAQLSNVTHRAKQEVSMCSVAVAVDDIKNFFPSIPRAFVLHQLRRLLEELKERERYWYIALSGRGGERTFISHRPGREGRRWTPNAHRKRKAFLCTHDRYQNATVFSFDELTDLIRLDFSTCFVRIRAEMETEKETRQEGDGGEPSAYLLRQ</sequence>
<comment type="function">
    <text evidence="7">Serine peptidase whose precise substrate specificity remains unclear. Does not cleave peptides after a arginine or lysine residue. Regulates trans-Golgi network morphology and sorting by regulating the membrane binding of the AP-1 complex. May play a role in the regulation of synaptic vesicle exocytosis.</text>
</comment>
<dbReference type="GO" id="GO:0004252">
    <property type="term" value="F:serine-type endopeptidase activity"/>
    <property type="evidence" value="ECO:0007669"/>
    <property type="project" value="InterPro"/>
</dbReference>
<dbReference type="SUPFAM" id="SSF53474">
    <property type="entry name" value="alpha/beta-Hydrolases"/>
    <property type="match status" value="1"/>
</dbReference>
<evidence type="ECO:0000259" key="10">
    <source>
        <dbReference type="Pfam" id="PF02897"/>
    </source>
</evidence>
<evidence type="ECO:0000256" key="3">
    <source>
        <dbReference type="ARBA" id="ARBA00022801"/>
    </source>
</evidence>
<feature type="domain" description="Peptidase S9A N-terminal" evidence="10">
    <location>
        <begin position="54"/>
        <end position="465"/>
    </location>
</feature>
<evidence type="ECO:0000256" key="6">
    <source>
        <dbReference type="ARBA" id="ARBA00042165"/>
    </source>
</evidence>
<dbReference type="InterPro" id="IPR029058">
    <property type="entry name" value="AB_hydrolase_fold"/>
</dbReference>
<dbReference type="Pfam" id="PF02897">
    <property type="entry name" value="Peptidase_S9_N"/>
    <property type="match status" value="1"/>
</dbReference>
<feature type="region of interest" description="Disordered" evidence="8">
    <location>
        <begin position="1168"/>
        <end position="1187"/>
    </location>
</feature>
<accession>A0A0G4I444</accession>
<dbReference type="Pfam" id="PF00326">
    <property type="entry name" value="Peptidase_S9"/>
    <property type="match status" value="1"/>
</dbReference>
<dbReference type="VEuPathDB" id="CryptoDB:Cvel_1777"/>
<evidence type="ECO:0000313" key="11">
    <source>
        <dbReference type="EMBL" id="CEM51692.1"/>
    </source>
</evidence>
<dbReference type="AlphaFoldDB" id="A0A0G4I444"/>
<dbReference type="InterPro" id="IPR001375">
    <property type="entry name" value="Peptidase_S9_cat"/>
</dbReference>
<dbReference type="PRINTS" id="PR00862">
    <property type="entry name" value="PROLIGOPTASE"/>
</dbReference>
<dbReference type="SUPFAM" id="SSF50993">
    <property type="entry name" value="Peptidase/esterase 'gauge' domain"/>
    <property type="match status" value="1"/>
</dbReference>
<gene>
    <name evidence="11" type="ORF">Cvel_1777</name>
</gene>
<protein>
    <recommendedName>
        <fullName evidence="5">Prolyl endopeptidase-like</fullName>
    </recommendedName>
    <alternativeName>
        <fullName evidence="6">Prolylendopeptidase-like</fullName>
    </alternativeName>
</protein>
<comment type="similarity">
    <text evidence="1">Belongs to the peptidase S9A family.</text>
</comment>
<evidence type="ECO:0000256" key="2">
    <source>
        <dbReference type="ARBA" id="ARBA00022670"/>
    </source>
</evidence>
<evidence type="ECO:0000256" key="5">
    <source>
        <dbReference type="ARBA" id="ARBA00039290"/>
    </source>
</evidence>
<dbReference type="PANTHER" id="PTHR11757:SF19">
    <property type="entry name" value="PROLYL ENDOPEPTIDASE-LIKE"/>
    <property type="match status" value="1"/>
</dbReference>
<evidence type="ECO:0000256" key="8">
    <source>
        <dbReference type="SAM" id="MobiDB-lite"/>
    </source>
</evidence>
<dbReference type="Gene3D" id="3.40.50.1820">
    <property type="entry name" value="alpha/beta hydrolase"/>
    <property type="match status" value="1"/>
</dbReference>
<reference evidence="11" key="1">
    <citation type="submission" date="2014-11" db="EMBL/GenBank/DDBJ databases">
        <authorList>
            <person name="Otto D Thomas"/>
            <person name="Naeem Raeece"/>
        </authorList>
    </citation>
    <scope>NUCLEOTIDE SEQUENCE</scope>
</reference>
<keyword evidence="2" id="KW-0645">Protease</keyword>